<dbReference type="OrthoDB" id="9814676at2"/>
<feature type="domain" description="SIS" evidence="5">
    <location>
        <begin position="131"/>
        <end position="268"/>
    </location>
</feature>
<evidence type="ECO:0000256" key="3">
    <source>
        <dbReference type="ARBA" id="ARBA00023163"/>
    </source>
</evidence>
<dbReference type="PROSITE" id="PS51071">
    <property type="entry name" value="HTH_RPIR"/>
    <property type="match status" value="1"/>
</dbReference>
<evidence type="ECO:0000256" key="1">
    <source>
        <dbReference type="ARBA" id="ARBA00023015"/>
    </source>
</evidence>
<proteinExistence type="predicted"/>
<evidence type="ECO:0000256" key="2">
    <source>
        <dbReference type="ARBA" id="ARBA00023125"/>
    </source>
</evidence>
<dbReference type="InterPro" id="IPR046348">
    <property type="entry name" value="SIS_dom_sf"/>
</dbReference>
<protein>
    <submittedName>
        <fullName evidence="6">DNA-binding transcriptional repressor RpiR</fullName>
    </submittedName>
</protein>
<dbReference type="Gene3D" id="3.40.50.10490">
    <property type="entry name" value="Glucose-6-phosphate isomerase like protein, domain 1"/>
    <property type="match status" value="1"/>
</dbReference>
<evidence type="ECO:0000259" key="4">
    <source>
        <dbReference type="PROSITE" id="PS51071"/>
    </source>
</evidence>
<dbReference type="GO" id="GO:0097367">
    <property type="term" value="F:carbohydrate derivative binding"/>
    <property type="evidence" value="ECO:0007669"/>
    <property type="project" value="InterPro"/>
</dbReference>
<evidence type="ECO:0000313" key="7">
    <source>
        <dbReference type="Proteomes" id="UP000202922"/>
    </source>
</evidence>
<dbReference type="SUPFAM" id="SSF46689">
    <property type="entry name" value="Homeodomain-like"/>
    <property type="match status" value="1"/>
</dbReference>
<dbReference type="CDD" id="cd05013">
    <property type="entry name" value="SIS_RpiR"/>
    <property type="match status" value="1"/>
</dbReference>
<dbReference type="GO" id="GO:0003677">
    <property type="term" value="F:DNA binding"/>
    <property type="evidence" value="ECO:0007669"/>
    <property type="project" value="UniProtKB-KW"/>
</dbReference>
<dbReference type="RefSeq" id="WP_093966129.1">
    <property type="nucleotide sequence ID" value="NZ_FXYE01000001.1"/>
</dbReference>
<dbReference type="PANTHER" id="PTHR30514:SF18">
    <property type="entry name" value="RPIR-FAMILY TRANSCRIPTIONAL REGULATOR"/>
    <property type="match status" value="1"/>
</dbReference>
<dbReference type="InterPro" id="IPR001347">
    <property type="entry name" value="SIS_dom"/>
</dbReference>
<gene>
    <name evidence="6" type="ORF">COL8621_00949</name>
</gene>
<keyword evidence="1" id="KW-0805">Transcription regulation</keyword>
<reference evidence="7" key="1">
    <citation type="submission" date="2017-05" db="EMBL/GenBank/DDBJ databases">
        <authorList>
            <person name="Rodrigo-Torres L."/>
            <person name="Arahal R. D."/>
            <person name="Lucena T."/>
        </authorList>
    </citation>
    <scope>NUCLEOTIDE SEQUENCE [LARGE SCALE GENOMIC DNA]</scope>
    <source>
        <strain evidence="7">CECT 8621</strain>
    </source>
</reference>
<dbReference type="InterPro" id="IPR000281">
    <property type="entry name" value="HTH_RpiR"/>
</dbReference>
<evidence type="ECO:0000313" key="6">
    <source>
        <dbReference type="EMBL" id="SMX33058.1"/>
    </source>
</evidence>
<name>A0A238JQV0_9RHOB</name>
<dbReference type="PROSITE" id="PS51464">
    <property type="entry name" value="SIS"/>
    <property type="match status" value="1"/>
</dbReference>
<dbReference type="Gene3D" id="1.10.10.10">
    <property type="entry name" value="Winged helix-like DNA-binding domain superfamily/Winged helix DNA-binding domain"/>
    <property type="match status" value="1"/>
</dbReference>
<dbReference type="GO" id="GO:0003700">
    <property type="term" value="F:DNA-binding transcription factor activity"/>
    <property type="evidence" value="ECO:0007669"/>
    <property type="project" value="InterPro"/>
</dbReference>
<keyword evidence="3" id="KW-0804">Transcription</keyword>
<accession>A0A238JQV0</accession>
<feature type="domain" description="HTH rpiR-type" evidence="4">
    <location>
        <begin position="5"/>
        <end position="81"/>
    </location>
</feature>
<sequence>MPRASSIEEKIAAEYVGLSAKLKDAADYVAAHPVDVATRSLRSISTSSGLAPATFSRLARALGFESYEALRELSRSAIGRRHVSFSEKARRLQAESESGSQPPFLQRQAAACIANIEATAQLIEPSRLEAAVEHLHNAERVTVYGAFGSTGIVEYLGYMGSYFSANWRIAGRLGASVSSALTDLAKTDAVIIITKPPFARRAILAAEMAKEKGAYVIVFTDSHTCPALQHASVGFILPSESPQFFSSYAATLVLLETIIGMLVARSGPKAKARIEEVEASNHRLEEFWRV</sequence>
<dbReference type="Proteomes" id="UP000202922">
    <property type="component" value="Unassembled WGS sequence"/>
</dbReference>
<dbReference type="InterPro" id="IPR036388">
    <property type="entry name" value="WH-like_DNA-bd_sf"/>
</dbReference>
<evidence type="ECO:0000259" key="5">
    <source>
        <dbReference type="PROSITE" id="PS51464"/>
    </source>
</evidence>
<keyword evidence="7" id="KW-1185">Reference proteome</keyword>
<dbReference type="EMBL" id="FXYE01000001">
    <property type="protein sequence ID" value="SMX33058.1"/>
    <property type="molecule type" value="Genomic_DNA"/>
</dbReference>
<organism evidence="6 7">
    <name type="scientific">Actibacterium lipolyticum</name>
    <dbReference type="NCBI Taxonomy" id="1524263"/>
    <lineage>
        <taxon>Bacteria</taxon>
        <taxon>Pseudomonadati</taxon>
        <taxon>Pseudomonadota</taxon>
        <taxon>Alphaproteobacteria</taxon>
        <taxon>Rhodobacterales</taxon>
        <taxon>Roseobacteraceae</taxon>
        <taxon>Actibacterium</taxon>
    </lineage>
</organism>
<dbReference type="SUPFAM" id="SSF53697">
    <property type="entry name" value="SIS domain"/>
    <property type="match status" value="1"/>
</dbReference>
<dbReference type="PANTHER" id="PTHR30514">
    <property type="entry name" value="GLUCOKINASE"/>
    <property type="match status" value="1"/>
</dbReference>
<keyword evidence="2 6" id="KW-0238">DNA-binding</keyword>
<dbReference type="InterPro" id="IPR035472">
    <property type="entry name" value="RpiR-like_SIS"/>
</dbReference>
<dbReference type="InterPro" id="IPR009057">
    <property type="entry name" value="Homeodomain-like_sf"/>
</dbReference>
<dbReference type="GO" id="GO:1901135">
    <property type="term" value="P:carbohydrate derivative metabolic process"/>
    <property type="evidence" value="ECO:0007669"/>
    <property type="project" value="InterPro"/>
</dbReference>
<dbReference type="Pfam" id="PF01380">
    <property type="entry name" value="SIS"/>
    <property type="match status" value="1"/>
</dbReference>
<dbReference type="AlphaFoldDB" id="A0A238JQV0"/>
<dbReference type="InterPro" id="IPR047640">
    <property type="entry name" value="RpiR-like"/>
</dbReference>